<dbReference type="EMBL" id="LAZR01059849">
    <property type="protein sequence ID" value="KKK66923.1"/>
    <property type="molecule type" value="Genomic_DNA"/>
</dbReference>
<proteinExistence type="predicted"/>
<name>A0A0F8XDM3_9ZZZZ</name>
<gene>
    <name evidence="2" type="ORF">LCGC14_2959210</name>
</gene>
<evidence type="ECO:0000256" key="1">
    <source>
        <dbReference type="SAM" id="MobiDB-lite"/>
    </source>
</evidence>
<dbReference type="Pfam" id="PF11655">
    <property type="entry name" value="DUF2589"/>
    <property type="match status" value="1"/>
</dbReference>
<feature type="region of interest" description="Disordered" evidence="1">
    <location>
        <begin position="114"/>
        <end position="171"/>
    </location>
</feature>
<accession>A0A0F8XDM3</accession>
<dbReference type="InterPro" id="IPR024510">
    <property type="entry name" value="DUF2589"/>
</dbReference>
<reference evidence="2" key="1">
    <citation type="journal article" date="2015" name="Nature">
        <title>Complex archaea that bridge the gap between prokaryotes and eukaryotes.</title>
        <authorList>
            <person name="Spang A."/>
            <person name="Saw J.H."/>
            <person name="Jorgensen S.L."/>
            <person name="Zaremba-Niedzwiedzka K."/>
            <person name="Martijn J."/>
            <person name="Lind A.E."/>
            <person name="van Eijk R."/>
            <person name="Schleper C."/>
            <person name="Guy L."/>
            <person name="Ettema T.J."/>
        </authorList>
    </citation>
    <scope>NUCLEOTIDE SEQUENCE</scope>
</reference>
<sequence length="171" mass="18685">VLEAKMVKIQITEDHYTMVPLISLVSPKGIALEKMRVEMSVRITETALKDATDEVDNSGATRASMKVQLAPKHRDNFGKRRDDITEIEMIFTAGDPPEGIMRIIDDYTNMIKPIKDPKDGNGNGNGGNGSSTYHTIGIKGPTNGSGNGEEDPFLQEDNSALEPETPPTKEE</sequence>
<organism evidence="2">
    <name type="scientific">marine sediment metagenome</name>
    <dbReference type="NCBI Taxonomy" id="412755"/>
    <lineage>
        <taxon>unclassified sequences</taxon>
        <taxon>metagenomes</taxon>
        <taxon>ecological metagenomes</taxon>
    </lineage>
</organism>
<feature type="non-terminal residue" evidence="2">
    <location>
        <position position="1"/>
    </location>
</feature>
<evidence type="ECO:0000313" key="2">
    <source>
        <dbReference type="EMBL" id="KKK66923.1"/>
    </source>
</evidence>
<comment type="caution">
    <text evidence="2">The sequence shown here is derived from an EMBL/GenBank/DDBJ whole genome shotgun (WGS) entry which is preliminary data.</text>
</comment>
<protein>
    <submittedName>
        <fullName evidence="2">Uncharacterized protein</fullName>
    </submittedName>
</protein>
<dbReference type="AlphaFoldDB" id="A0A0F8XDM3"/>